<dbReference type="Proteomes" id="UP001604336">
    <property type="component" value="Unassembled WGS sequence"/>
</dbReference>
<proteinExistence type="predicted"/>
<dbReference type="AlphaFoldDB" id="A0ABD1NQM2"/>
<sequence>MHKMSSLPEQGSNIPIQAKCNSRALRTQYPGIAPHVRLLESRKQRQTKPKHVPLRTVVNESISQRCRGIFACRRGLQYIDSHKSRHLLRCHARLAQEHKPTLATEEEGRDQAAARLPLARVGRGSGNAAEVRGASTVTTAGTYYVATHAASFGAHILLVPSSTEKPSSPRSRGNTGRKLLCFGRKCVASSERRAIASSTLQRASYA</sequence>
<protein>
    <submittedName>
        <fullName evidence="1">Uncharacterized protein</fullName>
    </submittedName>
</protein>
<evidence type="ECO:0000313" key="1">
    <source>
        <dbReference type="EMBL" id="KAL2453644.1"/>
    </source>
</evidence>
<dbReference type="EMBL" id="JBFOLK010000610">
    <property type="protein sequence ID" value="KAL2453644.1"/>
    <property type="molecule type" value="Genomic_DNA"/>
</dbReference>
<evidence type="ECO:0000313" key="2">
    <source>
        <dbReference type="Proteomes" id="UP001604336"/>
    </source>
</evidence>
<keyword evidence="2" id="KW-1185">Reference proteome</keyword>
<accession>A0ABD1NQM2</accession>
<comment type="caution">
    <text evidence="1">The sequence shown here is derived from an EMBL/GenBank/DDBJ whole genome shotgun (WGS) entry which is preliminary data.</text>
</comment>
<gene>
    <name evidence="1" type="ORF">Adt_48849</name>
</gene>
<reference evidence="2" key="1">
    <citation type="submission" date="2024-07" db="EMBL/GenBank/DDBJ databases">
        <title>Two chromosome-level genome assemblies of Korean endemic species Abeliophyllum distichum and Forsythia ovata (Oleaceae).</title>
        <authorList>
            <person name="Jang H."/>
        </authorList>
    </citation>
    <scope>NUCLEOTIDE SEQUENCE [LARGE SCALE GENOMIC DNA]</scope>
</reference>
<name>A0ABD1NQM2_9LAMI</name>
<organism evidence="1 2">
    <name type="scientific">Abeliophyllum distichum</name>
    <dbReference type="NCBI Taxonomy" id="126358"/>
    <lineage>
        <taxon>Eukaryota</taxon>
        <taxon>Viridiplantae</taxon>
        <taxon>Streptophyta</taxon>
        <taxon>Embryophyta</taxon>
        <taxon>Tracheophyta</taxon>
        <taxon>Spermatophyta</taxon>
        <taxon>Magnoliopsida</taxon>
        <taxon>eudicotyledons</taxon>
        <taxon>Gunneridae</taxon>
        <taxon>Pentapetalae</taxon>
        <taxon>asterids</taxon>
        <taxon>lamiids</taxon>
        <taxon>Lamiales</taxon>
        <taxon>Oleaceae</taxon>
        <taxon>Forsythieae</taxon>
        <taxon>Abeliophyllum</taxon>
    </lineage>
</organism>